<feature type="compositionally biased region" description="Basic residues" evidence="2">
    <location>
        <begin position="409"/>
        <end position="419"/>
    </location>
</feature>
<evidence type="ECO:0000259" key="4">
    <source>
        <dbReference type="PROSITE" id="PS50157"/>
    </source>
</evidence>
<dbReference type="CDD" id="cd02982">
    <property type="entry name" value="PDI_b'_family"/>
    <property type="match status" value="1"/>
</dbReference>
<dbReference type="OrthoDB" id="427280at2759"/>
<dbReference type="GO" id="GO:0008270">
    <property type="term" value="F:zinc ion binding"/>
    <property type="evidence" value="ECO:0007669"/>
    <property type="project" value="UniProtKB-KW"/>
</dbReference>
<name>A0A9N9KS36_9HELO</name>
<reference evidence="5" key="1">
    <citation type="submission" date="2021-07" db="EMBL/GenBank/DDBJ databases">
        <authorList>
            <person name="Durling M."/>
        </authorList>
    </citation>
    <scope>NUCLEOTIDE SEQUENCE</scope>
</reference>
<dbReference type="SUPFAM" id="SSF52833">
    <property type="entry name" value="Thioredoxin-like"/>
    <property type="match status" value="2"/>
</dbReference>
<sequence>MPSFLALAVLYLAATGNCWEHISSSTLKANLQKQDDALVAFIAPDTELANALEPAWTAAKSENNSEFYSIDCIAEHQFCKDLDVFSFPAIRFFQGPEKWSRYRGERKAPAMKAFIKRARRPVVSKLNYKNVTDFHSIDDAVFIAYIPEEGDHEDLLEHFIELATQFHDAHSFGILVDKELDAPRITCYLPTEDEPRVLSKRLNPFRMKQFVYDSTEPVVGQLSVRNEFSLHRTESSLLYLFAETDEERTAFRTQMSGVAKKFREYITFLTVDPVVYDHMPAQVDLDAKKMPAAAVYNIQLGHVFPFDQSKEITPASIEQFVFDIVEGKIEPSEGMVHFEDDDDHEGGHEESKEDKKADQKEDEKADQKEDKKADQKEDKKADQKEDKKADQKKDEEEDKDKKHDEFSSKHRNTSRKTKAKEHPTPTNSHNENKHPPKTSTDTSIHQQNSGQDYGSHMNHYSEDETLIGNPSPDPNVQQWLSDQRGPPGYSTSTNSGVRSWSAPQVGQVGQAGHSQEMEGEISLDEFGSLPRDDSWVMDEDLENHSLESFHEQNPPFKTHVSLPELELKNGTSNNDLNIFHDNLEFPDEPLLAFDCDYSIEGFNLDLPSTSCPSLAPLPSHTVQSYRDHSNFSLPASTLYSPTDTTHQLLELPGLSPSALTRTSDAGTSPRTPALPHSFSESPINHLESTTDSRSPPNSSQLLSESERPALQVSRKPPRSRRKHDKQVKCTYDFCEQVFRRSCDLNKHVKTHARIFCKVVGCSDTQGFTLKKDLQRHTATIHQKTKFVCHSCGESFSRSDNHRRHFAKQHPHLAL</sequence>
<protein>
    <recommendedName>
        <fullName evidence="4">C2H2-type domain-containing protein</fullName>
    </recommendedName>
</protein>
<dbReference type="PROSITE" id="PS50157">
    <property type="entry name" value="ZINC_FINGER_C2H2_2"/>
    <property type="match status" value="2"/>
</dbReference>
<feature type="compositionally biased region" description="Polar residues" evidence="2">
    <location>
        <begin position="678"/>
        <end position="703"/>
    </location>
</feature>
<feature type="domain" description="C2H2-type" evidence="4">
    <location>
        <begin position="727"/>
        <end position="752"/>
    </location>
</feature>
<evidence type="ECO:0000256" key="3">
    <source>
        <dbReference type="SAM" id="SignalP"/>
    </source>
</evidence>
<comment type="caution">
    <text evidence="5">The sequence shown here is derived from an EMBL/GenBank/DDBJ whole genome shotgun (WGS) entry which is preliminary data.</text>
</comment>
<dbReference type="CDD" id="cd02961">
    <property type="entry name" value="PDI_a_family"/>
    <property type="match status" value="1"/>
</dbReference>
<dbReference type="EMBL" id="CAJVRL010000046">
    <property type="protein sequence ID" value="CAG8952511.1"/>
    <property type="molecule type" value="Genomic_DNA"/>
</dbReference>
<dbReference type="SUPFAM" id="SSF57667">
    <property type="entry name" value="beta-beta-alpha zinc fingers"/>
    <property type="match status" value="1"/>
</dbReference>
<gene>
    <name evidence="5" type="ORF">HYFRA_00009614</name>
</gene>
<feature type="region of interest" description="Disordered" evidence="2">
    <location>
        <begin position="656"/>
        <end position="723"/>
    </location>
</feature>
<evidence type="ECO:0000256" key="2">
    <source>
        <dbReference type="SAM" id="MobiDB-lite"/>
    </source>
</evidence>
<feature type="domain" description="C2H2-type" evidence="4">
    <location>
        <begin position="786"/>
        <end position="809"/>
    </location>
</feature>
<dbReference type="InterPro" id="IPR040090">
    <property type="entry name" value="TXNDC16"/>
</dbReference>
<evidence type="ECO:0000313" key="6">
    <source>
        <dbReference type="Proteomes" id="UP000696280"/>
    </source>
</evidence>
<dbReference type="InterPro" id="IPR013766">
    <property type="entry name" value="Thioredoxin_domain"/>
</dbReference>
<evidence type="ECO:0000313" key="5">
    <source>
        <dbReference type="EMBL" id="CAG8952511.1"/>
    </source>
</evidence>
<accession>A0A9N9KS36</accession>
<dbReference type="PROSITE" id="PS00028">
    <property type="entry name" value="ZINC_FINGER_C2H2_1"/>
    <property type="match status" value="2"/>
</dbReference>
<dbReference type="InterPro" id="IPR036236">
    <property type="entry name" value="Znf_C2H2_sf"/>
</dbReference>
<dbReference type="Gene3D" id="3.40.30.10">
    <property type="entry name" value="Glutaredoxin"/>
    <property type="match status" value="2"/>
</dbReference>
<dbReference type="Proteomes" id="UP000696280">
    <property type="component" value="Unassembled WGS sequence"/>
</dbReference>
<feature type="compositionally biased region" description="Polar residues" evidence="2">
    <location>
        <begin position="489"/>
        <end position="504"/>
    </location>
</feature>
<keyword evidence="1" id="KW-0862">Zinc</keyword>
<dbReference type="Gene3D" id="3.30.160.60">
    <property type="entry name" value="Classic Zinc Finger"/>
    <property type="match status" value="1"/>
</dbReference>
<feature type="region of interest" description="Disordered" evidence="2">
    <location>
        <begin position="335"/>
        <end position="515"/>
    </location>
</feature>
<feature type="compositionally biased region" description="Basic and acidic residues" evidence="2">
    <location>
        <begin position="345"/>
        <end position="408"/>
    </location>
</feature>
<feature type="compositionally biased region" description="Polar residues" evidence="2">
    <location>
        <begin position="657"/>
        <end position="670"/>
    </location>
</feature>
<dbReference type="AlphaFoldDB" id="A0A9N9KS36"/>
<dbReference type="Pfam" id="PF00085">
    <property type="entry name" value="Thioredoxin"/>
    <property type="match status" value="1"/>
</dbReference>
<feature type="compositionally biased region" description="Polar residues" evidence="2">
    <location>
        <begin position="437"/>
        <end position="452"/>
    </location>
</feature>
<dbReference type="InterPro" id="IPR036249">
    <property type="entry name" value="Thioredoxin-like_sf"/>
</dbReference>
<dbReference type="SMART" id="SM00355">
    <property type="entry name" value="ZnF_C2H2"/>
    <property type="match status" value="3"/>
</dbReference>
<dbReference type="InterPro" id="IPR013087">
    <property type="entry name" value="Znf_C2H2_type"/>
</dbReference>
<dbReference type="PANTHER" id="PTHR22699:SF1">
    <property type="entry name" value="THIOREDOXIN DOMAIN-CONTAINING PROTEIN 16"/>
    <property type="match status" value="1"/>
</dbReference>
<organism evidence="5 6">
    <name type="scientific">Hymenoscyphus fraxineus</name>
    <dbReference type="NCBI Taxonomy" id="746836"/>
    <lineage>
        <taxon>Eukaryota</taxon>
        <taxon>Fungi</taxon>
        <taxon>Dikarya</taxon>
        <taxon>Ascomycota</taxon>
        <taxon>Pezizomycotina</taxon>
        <taxon>Leotiomycetes</taxon>
        <taxon>Helotiales</taxon>
        <taxon>Helotiaceae</taxon>
        <taxon>Hymenoscyphus</taxon>
    </lineage>
</organism>
<evidence type="ECO:0000256" key="1">
    <source>
        <dbReference type="PROSITE-ProRule" id="PRU00042"/>
    </source>
</evidence>
<feature type="chain" id="PRO_5040391434" description="C2H2-type domain-containing protein" evidence="3">
    <location>
        <begin position="19"/>
        <end position="814"/>
    </location>
</feature>
<dbReference type="Pfam" id="PF13848">
    <property type="entry name" value="Thioredoxin_6"/>
    <property type="match status" value="1"/>
</dbReference>
<keyword evidence="3" id="KW-0732">Signal</keyword>
<proteinExistence type="predicted"/>
<keyword evidence="1" id="KW-0863">Zinc-finger</keyword>
<dbReference type="PANTHER" id="PTHR22699">
    <property type="entry name" value="THIOREDOXIN DOMAIN-CONTAINING PROTEIN 16"/>
    <property type="match status" value="1"/>
</dbReference>
<keyword evidence="6" id="KW-1185">Reference proteome</keyword>
<keyword evidence="1" id="KW-0479">Metal-binding</keyword>
<feature type="signal peptide" evidence="3">
    <location>
        <begin position="1"/>
        <end position="18"/>
    </location>
</feature>